<gene>
    <name evidence="2" type="ORF">RN001_003754</name>
</gene>
<feature type="region of interest" description="Disordered" evidence="1">
    <location>
        <begin position="385"/>
        <end position="451"/>
    </location>
</feature>
<keyword evidence="3" id="KW-1185">Reference proteome</keyword>
<proteinExistence type="predicted"/>
<sequence>MEARNYVAVPKLLVKGPSCSRPTVSATEEDSEHVVHTSEPAPSSNCSSDESCAEAKFTTVRRKSSRKLIKKEIAKAKKAIHLVEATDKIPVSEAKEAAVAKINIRKTRNSREKDKTKVTSDSEPHQRETGRSLDKEEDATPEETELGKLIESYKVIMSLIPNNSNRITMEDKRIIPAELHEIKMRATLMIGVTKELRHRAQRSEQARSKIAQRPATTTTTATRNYASVVRNVAQDQYPALTLHNEQPAQLTQKKNKSFKVRVEGKETGMTPEQVSNMLTTRIDPTKSASPDGLTSDGCCVEVKCVLLELNTKPISDIGDVIELKKTLKKPFCLEKKDSVIRLKRNHNYYLQVQVRQAPRPEQQKKSKVCPGSELLTSEEALDRLKERLKKPQQVKETGQSKPAKRIRKKPSISSSSEDIEPESPPYMDSDNSGEFWREFEDGNMNNTEDVDQTGSLLLPEEGETRADGSDPVTEAISTIDDMAPAQRVVRKAKRINPWAPQYWSRGREHLPAIFRTPPTAKPPSPARDAEPIQDLEKRMRDLFGPSAPTTPTHPVEPTRDIHDDTGTMSPIRDWPADLGTPSPGMLKAIGKSPPKLDRMAPFFISIPLEKIFTADPLSMVVEETEPPAATPPEPGITRPVINARRREKNRLRWNPVTAAISTIDDMAPAQRVVRKAKRINPWAPQYWSRCRELLPAIFRTPPTAKPPSPARDPEPIQDLEKRMRNLFGPSAPTTPTHPVEPTRDIHDDTGTMSPIRDWPADLGTPSPGMLKAIGKSPPKLDRMAPFFISIPLEKIFTADPLSMVVEETEPPAATPPEPGITRPVINARRREKNRLRWNRRRVKINTGGGTFIWVKRLDAAQMEILPVTDRTTTQDITLNTASFENSLNNKIGTLAVSGNSSLDISEAGRDEINNGLTDKDNNLTPTGESSEE</sequence>
<evidence type="ECO:0000313" key="3">
    <source>
        <dbReference type="Proteomes" id="UP001353858"/>
    </source>
</evidence>
<dbReference type="Proteomes" id="UP001353858">
    <property type="component" value="Unassembled WGS sequence"/>
</dbReference>
<feature type="compositionally biased region" description="Basic and acidic residues" evidence="1">
    <location>
        <begin position="910"/>
        <end position="921"/>
    </location>
</feature>
<dbReference type="AlphaFoldDB" id="A0AAN7PJ16"/>
<feature type="compositionally biased region" description="Basic and acidic residues" evidence="1">
    <location>
        <begin position="556"/>
        <end position="565"/>
    </location>
</feature>
<comment type="caution">
    <text evidence="2">The sequence shown here is derived from an EMBL/GenBank/DDBJ whole genome shotgun (WGS) entry which is preliminary data.</text>
</comment>
<feature type="region of interest" description="Disordered" evidence="1">
    <location>
        <begin position="910"/>
        <end position="932"/>
    </location>
</feature>
<accession>A0AAN7PJ16</accession>
<evidence type="ECO:0000256" key="1">
    <source>
        <dbReference type="SAM" id="MobiDB-lite"/>
    </source>
</evidence>
<reference evidence="3" key="1">
    <citation type="submission" date="2023-01" db="EMBL/GenBank/DDBJ databases">
        <title>Key to firefly adult light organ development and bioluminescence: homeobox transcription factors regulate luciferase expression and transportation to peroxisome.</title>
        <authorList>
            <person name="Fu X."/>
        </authorList>
    </citation>
    <scope>NUCLEOTIDE SEQUENCE [LARGE SCALE GENOMIC DNA]</scope>
</reference>
<dbReference type="EMBL" id="JARPUR010000001">
    <property type="protein sequence ID" value="KAK4887483.1"/>
    <property type="molecule type" value="Genomic_DNA"/>
</dbReference>
<dbReference type="InterPro" id="IPR011604">
    <property type="entry name" value="PDDEXK-like_dom_sf"/>
</dbReference>
<feature type="region of interest" description="Disordered" evidence="1">
    <location>
        <begin position="726"/>
        <end position="746"/>
    </location>
</feature>
<protein>
    <submittedName>
        <fullName evidence="2">Uncharacterized protein</fullName>
    </submittedName>
</protein>
<feature type="region of interest" description="Disordered" evidence="1">
    <location>
        <begin position="18"/>
        <end position="51"/>
    </location>
</feature>
<feature type="region of interest" description="Disordered" evidence="1">
    <location>
        <begin position="545"/>
        <end position="566"/>
    </location>
</feature>
<organism evidence="2 3">
    <name type="scientific">Aquatica leii</name>
    <dbReference type="NCBI Taxonomy" id="1421715"/>
    <lineage>
        <taxon>Eukaryota</taxon>
        <taxon>Metazoa</taxon>
        <taxon>Ecdysozoa</taxon>
        <taxon>Arthropoda</taxon>
        <taxon>Hexapoda</taxon>
        <taxon>Insecta</taxon>
        <taxon>Pterygota</taxon>
        <taxon>Neoptera</taxon>
        <taxon>Endopterygota</taxon>
        <taxon>Coleoptera</taxon>
        <taxon>Polyphaga</taxon>
        <taxon>Elateriformia</taxon>
        <taxon>Elateroidea</taxon>
        <taxon>Lampyridae</taxon>
        <taxon>Luciolinae</taxon>
        <taxon>Aquatica</taxon>
    </lineage>
</organism>
<feature type="compositionally biased region" description="Polar residues" evidence="1">
    <location>
        <begin position="40"/>
        <end position="50"/>
    </location>
</feature>
<feature type="compositionally biased region" description="Basic and acidic residues" evidence="1">
    <location>
        <begin position="109"/>
        <end position="134"/>
    </location>
</feature>
<name>A0AAN7PJ16_9COLE</name>
<feature type="region of interest" description="Disordered" evidence="1">
    <location>
        <begin position="105"/>
        <end position="143"/>
    </location>
</feature>
<dbReference type="Gene3D" id="3.90.320.10">
    <property type="match status" value="1"/>
</dbReference>
<evidence type="ECO:0000313" key="2">
    <source>
        <dbReference type="EMBL" id="KAK4887483.1"/>
    </source>
</evidence>
<feature type="compositionally biased region" description="Polar residues" evidence="1">
    <location>
        <begin position="922"/>
        <end position="932"/>
    </location>
</feature>